<gene>
    <name evidence="2" type="ORF">ACFQ3Q_13990</name>
</gene>
<name>A0ABW3NVX8_9FLAO</name>
<organism evidence="2 3">
    <name type="scientific">Salegentibacter chungangensis</name>
    <dbReference type="NCBI Taxonomy" id="1335724"/>
    <lineage>
        <taxon>Bacteria</taxon>
        <taxon>Pseudomonadati</taxon>
        <taxon>Bacteroidota</taxon>
        <taxon>Flavobacteriia</taxon>
        <taxon>Flavobacteriales</taxon>
        <taxon>Flavobacteriaceae</taxon>
        <taxon>Salegentibacter</taxon>
    </lineage>
</organism>
<sequence length="281" mass="33021">MGLLKKGMQGSLALLFLFCGVLTAQEKAQEDSQEESQQEEFKPVYLTVSTFHWNDDPDIDFSEWLDTEKEYFEKVTSKNDLIIGSGFYMHYFTPDNSEIIQVSVYENWADIEKANEKNQELIEAAWPDEEKRRSFFQKQNSYYSPQHSDEIYTSMRFHKPMEMASEEPLVYYVKSSELSMNGEGSPASFGEYNKNVVQKNKFVKAYYTHRHLWGANSREMAEVFVFEDLADLEASFEEDERLVGEHWPDEGERESFMEDMGKLFTGRHSDYIYRNVPELMK</sequence>
<evidence type="ECO:0008006" key="4">
    <source>
        <dbReference type="Google" id="ProtNLM"/>
    </source>
</evidence>
<accession>A0ABW3NVX8</accession>
<feature type="chain" id="PRO_5045575697" description="ABM domain-containing protein" evidence="1">
    <location>
        <begin position="25"/>
        <end position="281"/>
    </location>
</feature>
<keyword evidence="3" id="KW-1185">Reference proteome</keyword>
<evidence type="ECO:0000256" key="1">
    <source>
        <dbReference type="SAM" id="SignalP"/>
    </source>
</evidence>
<comment type="caution">
    <text evidence="2">The sequence shown here is derived from an EMBL/GenBank/DDBJ whole genome shotgun (WGS) entry which is preliminary data.</text>
</comment>
<evidence type="ECO:0000313" key="2">
    <source>
        <dbReference type="EMBL" id="MFD1096866.1"/>
    </source>
</evidence>
<keyword evidence="1" id="KW-0732">Signal</keyword>
<feature type="signal peptide" evidence="1">
    <location>
        <begin position="1"/>
        <end position="24"/>
    </location>
</feature>
<evidence type="ECO:0000313" key="3">
    <source>
        <dbReference type="Proteomes" id="UP001597131"/>
    </source>
</evidence>
<protein>
    <recommendedName>
        <fullName evidence="4">ABM domain-containing protein</fullName>
    </recommendedName>
</protein>
<dbReference type="EMBL" id="JBHTLI010000003">
    <property type="protein sequence ID" value="MFD1096866.1"/>
    <property type="molecule type" value="Genomic_DNA"/>
</dbReference>
<reference evidence="3" key="1">
    <citation type="journal article" date="2019" name="Int. J. Syst. Evol. Microbiol.">
        <title>The Global Catalogue of Microorganisms (GCM) 10K type strain sequencing project: providing services to taxonomists for standard genome sequencing and annotation.</title>
        <authorList>
            <consortium name="The Broad Institute Genomics Platform"/>
            <consortium name="The Broad Institute Genome Sequencing Center for Infectious Disease"/>
            <person name="Wu L."/>
            <person name="Ma J."/>
        </authorList>
    </citation>
    <scope>NUCLEOTIDE SEQUENCE [LARGE SCALE GENOMIC DNA]</scope>
    <source>
        <strain evidence="3">CCUG 64793</strain>
    </source>
</reference>
<dbReference type="Proteomes" id="UP001597131">
    <property type="component" value="Unassembled WGS sequence"/>
</dbReference>
<proteinExistence type="predicted"/>
<dbReference type="RefSeq" id="WP_380746887.1">
    <property type="nucleotide sequence ID" value="NZ_JBHTLI010000003.1"/>
</dbReference>